<sequence>MSTLSWPLLSLSSFESVFSVSTFYNSNPLNFFRRRKYRVFVRSLWTNLLYLLLFHDLALFAFHFYSAFGFCLKITQQRAMDELRSVDRMKLVRRSLSAESENMVTIRVALVKDDMSHE</sequence>
<reference evidence="2" key="1">
    <citation type="submission" date="2021-05" db="EMBL/GenBank/DDBJ databases">
        <authorList>
            <person name="Alioto T."/>
            <person name="Alioto T."/>
            <person name="Gomez Garrido J."/>
        </authorList>
    </citation>
    <scope>NUCLEOTIDE SEQUENCE</scope>
</reference>
<evidence type="ECO:0000256" key="1">
    <source>
        <dbReference type="SAM" id="Phobius"/>
    </source>
</evidence>
<keyword evidence="1" id="KW-0812">Transmembrane</keyword>
<dbReference type="EMBL" id="HBUF01531211">
    <property type="protein sequence ID" value="CAG6751873.1"/>
    <property type="molecule type" value="Transcribed_RNA"/>
</dbReference>
<proteinExistence type="predicted"/>
<feature type="transmembrane region" description="Helical" evidence="1">
    <location>
        <begin position="48"/>
        <end position="72"/>
    </location>
</feature>
<evidence type="ECO:0000313" key="2">
    <source>
        <dbReference type="EMBL" id="CAG6751873.1"/>
    </source>
</evidence>
<keyword evidence="1" id="KW-0472">Membrane</keyword>
<accession>A0A8D9EFB2</accession>
<dbReference type="AlphaFoldDB" id="A0A8D9EFB2"/>
<keyword evidence="1" id="KW-1133">Transmembrane helix</keyword>
<protein>
    <submittedName>
        <fullName evidence="2">Uncharacterized protein</fullName>
    </submittedName>
</protein>
<organism evidence="2">
    <name type="scientific">Cacopsylla melanoneura</name>
    <dbReference type="NCBI Taxonomy" id="428564"/>
    <lineage>
        <taxon>Eukaryota</taxon>
        <taxon>Metazoa</taxon>
        <taxon>Ecdysozoa</taxon>
        <taxon>Arthropoda</taxon>
        <taxon>Hexapoda</taxon>
        <taxon>Insecta</taxon>
        <taxon>Pterygota</taxon>
        <taxon>Neoptera</taxon>
        <taxon>Paraneoptera</taxon>
        <taxon>Hemiptera</taxon>
        <taxon>Sternorrhyncha</taxon>
        <taxon>Psylloidea</taxon>
        <taxon>Psyllidae</taxon>
        <taxon>Psyllinae</taxon>
        <taxon>Cacopsylla</taxon>
    </lineage>
</organism>
<name>A0A8D9EFB2_9HEMI</name>